<feature type="region of interest" description="Disordered" evidence="1">
    <location>
        <begin position="576"/>
        <end position="608"/>
    </location>
</feature>
<feature type="compositionally biased region" description="Acidic residues" evidence="1">
    <location>
        <begin position="823"/>
        <end position="833"/>
    </location>
</feature>
<feature type="transmembrane region" description="Helical" evidence="2">
    <location>
        <begin position="87"/>
        <end position="108"/>
    </location>
</feature>
<dbReference type="OrthoDB" id="3353407at2759"/>
<dbReference type="PANTHER" id="PTHR36205:SF1">
    <property type="entry name" value="MAJOR FACILITATOR SUPERFAMILY TRANSPORTER"/>
    <property type="match status" value="1"/>
</dbReference>
<feature type="region of interest" description="Disordered" evidence="1">
    <location>
        <begin position="810"/>
        <end position="833"/>
    </location>
</feature>
<dbReference type="InterPro" id="IPR021822">
    <property type="entry name" value="DUF3405"/>
</dbReference>
<dbReference type="EMBL" id="CAJPDR010000587">
    <property type="protein sequence ID" value="CAF9940101.1"/>
    <property type="molecule type" value="Genomic_DNA"/>
</dbReference>
<keyword evidence="4" id="KW-1185">Reference proteome</keyword>
<evidence type="ECO:0008006" key="5">
    <source>
        <dbReference type="Google" id="ProtNLM"/>
    </source>
</evidence>
<feature type="compositionally biased region" description="Polar residues" evidence="1">
    <location>
        <begin position="43"/>
        <end position="59"/>
    </location>
</feature>
<proteinExistence type="predicted"/>
<keyword evidence="2" id="KW-1133">Transmembrane helix</keyword>
<evidence type="ECO:0000313" key="4">
    <source>
        <dbReference type="Proteomes" id="UP000664203"/>
    </source>
</evidence>
<feature type="region of interest" description="Disordered" evidence="1">
    <location>
        <begin position="151"/>
        <end position="172"/>
    </location>
</feature>
<reference evidence="3" key="1">
    <citation type="submission" date="2021-03" db="EMBL/GenBank/DDBJ databases">
        <authorList>
            <person name="Tagirdzhanova G."/>
        </authorList>
    </citation>
    <scope>NUCLEOTIDE SEQUENCE</scope>
</reference>
<dbReference type="AlphaFoldDB" id="A0A8H3J3K0"/>
<dbReference type="Proteomes" id="UP000664203">
    <property type="component" value="Unassembled WGS sequence"/>
</dbReference>
<feature type="compositionally biased region" description="Basic and acidic residues" evidence="1">
    <location>
        <begin position="10"/>
        <end position="41"/>
    </location>
</feature>
<feature type="region of interest" description="Disordered" evidence="1">
    <location>
        <begin position="1"/>
        <end position="77"/>
    </location>
</feature>
<gene>
    <name evidence="3" type="ORF">ALECFALPRED_008426</name>
</gene>
<evidence type="ECO:0000256" key="1">
    <source>
        <dbReference type="SAM" id="MobiDB-lite"/>
    </source>
</evidence>
<protein>
    <recommendedName>
        <fullName evidence="5">Major facilitator superfamily transporter protein</fullName>
    </recommendedName>
</protein>
<keyword evidence="2" id="KW-0472">Membrane</keyword>
<sequence>MDSQYHRSRVLVDENDRYDIEDPDLEKYDSERTDSSVEYEHNSIPSTYSNSSRETSGSYQPMLPKSERRRKKPTELYKPPSRRTIRYLCLALFTTLLIFILTLIRASWTSSRQLEMGPVDKQPPKPPPWEDFPFLQRYFGGIRSLVPREENIPEYPSDSEPESAPSNASVETHEKISLPKSLPFDPYPDYQSAAYKSEYGEKHECSLDFGDLVQIPRVHYYKGVPLGQPNAVMGSHDVLGLREDICFERFGRLGPYGYGYSVRRGGTGAGLNGEKEGAEDMWKESGKPAEVDYTGVQWVAAQAVCASKNRMRFGIVANATSANELFLKMHTGNNQDEIRTDVVERREVLTSSNQTKAVHGVPPTKAVTTIPRIAIVIRTWWDRQYSAEDIIYLRSMIVELSLLSGGEYTIHFLVHVRDDDIPIWADRKIYDRVLENSLPQEFQGMGILWSERQMSLIYGGLQESSFRDLPVHGVYRGAYMALQYFSHQNPKYEYLWNWEMDVRYTGHWYHLFDRATQWSKDQPRKGLWERNGRFYIPSVHGTWEDFKQMIRVQSEMGTNSPNNIWSGLKAGAANIPGSPQGKTDKPVWGPEGPADILGAQDDPSPPTTFEKDKYEWGVGEEADFITFSPLFDPDGTTWFYVNDVTGYNTTQGLPPRRATIGTSSRLSHRLLQTMHRETVLERHHMFSEMWPASVALHHGYKAVYVPHPVYIDRKWPTTYLAGVMNGGRNGASGGARTSVYGGREHNFKGTTWFYDAGFAPNLWRRWLGYKVDNDGGEQEEMAGEGRMCLPGMLLHPVKGVNMVVEGGKTTEEEEIEAMSTEASDSELDWGDDD</sequence>
<dbReference type="Pfam" id="PF11885">
    <property type="entry name" value="DUF3405"/>
    <property type="match status" value="1"/>
</dbReference>
<keyword evidence="2" id="KW-0812">Transmembrane</keyword>
<evidence type="ECO:0000256" key="2">
    <source>
        <dbReference type="SAM" id="Phobius"/>
    </source>
</evidence>
<comment type="caution">
    <text evidence="3">The sequence shown here is derived from an EMBL/GenBank/DDBJ whole genome shotgun (WGS) entry which is preliminary data.</text>
</comment>
<evidence type="ECO:0000313" key="3">
    <source>
        <dbReference type="EMBL" id="CAF9940101.1"/>
    </source>
</evidence>
<organism evidence="3 4">
    <name type="scientific">Alectoria fallacina</name>
    <dbReference type="NCBI Taxonomy" id="1903189"/>
    <lineage>
        <taxon>Eukaryota</taxon>
        <taxon>Fungi</taxon>
        <taxon>Dikarya</taxon>
        <taxon>Ascomycota</taxon>
        <taxon>Pezizomycotina</taxon>
        <taxon>Lecanoromycetes</taxon>
        <taxon>OSLEUM clade</taxon>
        <taxon>Lecanoromycetidae</taxon>
        <taxon>Lecanorales</taxon>
        <taxon>Lecanorineae</taxon>
        <taxon>Parmeliaceae</taxon>
        <taxon>Alectoria</taxon>
    </lineage>
</organism>
<name>A0A8H3J3K0_9LECA</name>
<accession>A0A8H3J3K0</accession>
<dbReference type="PANTHER" id="PTHR36205">
    <property type="entry name" value="CHROMOSOME 19, WHOLE GENOME SHOTGUN SEQUENCE"/>
    <property type="match status" value="1"/>
</dbReference>